<accession>A0AAV9FC51</accession>
<keyword evidence="1 3" id="KW-0853">WD repeat</keyword>
<feature type="repeat" description="WD" evidence="3">
    <location>
        <begin position="374"/>
        <end position="406"/>
    </location>
</feature>
<dbReference type="SMART" id="SM00320">
    <property type="entry name" value="WD40"/>
    <property type="match status" value="7"/>
</dbReference>
<evidence type="ECO:0000256" key="1">
    <source>
        <dbReference type="ARBA" id="ARBA00022574"/>
    </source>
</evidence>
<dbReference type="Proteomes" id="UP001180020">
    <property type="component" value="Unassembled WGS sequence"/>
</dbReference>
<dbReference type="PROSITE" id="PS50294">
    <property type="entry name" value="WD_REPEATS_REGION"/>
    <property type="match status" value="3"/>
</dbReference>
<evidence type="ECO:0000313" key="4">
    <source>
        <dbReference type="EMBL" id="KAK1322674.1"/>
    </source>
</evidence>
<reference evidence="4" key="1">
    <citation type="journal article" date="2023" name="Nat. Commun.">
        <title>Diploid and tetraploid genomes of Acorus and the evolution of monocots.</title>
        <authorList>
            <person name="Ma L."/>
            <person name="Liu K.W."/>
            <person name="Li Z."/>
            <person name="Hsiao Y.Y."/>
            <person name="Qi Y."/>
            <person name="Fu T."/>
            <person name="Tang G.D."/>
            <person name="Zhang D."/>
            <person name="Sun W.H."/>
            <person name="Liu D.K."/>
            <person name="Li Y."/>
            <person name="Chen G.Z."/>
            <person name="Liu X.D."/>
            <person name="Liao X.Y."/>
            <person name="Jiang Y.T."/>
            <person name="Yu X."/>
            <person name="Hao Y."/>
            <person name="Huang J."/>
            <person name="Zhao X.W."/>
            <person name="Ke S."/>
            <person name="Chen Y.Y."/>
            <person name="Wu W.L."/>
            <person name="Hsu J.L."/>
            <person name="Lin Y.F."/>
            <person name="Huang M.D."/>
            <person name="Li C.Y."/>
            <person name="Huang L."/>
            <person name="Wang Z.W."/>
            <person name="Zhao X."/>
            <person name="Zhong W.Y."/>
            <person name="Peng D.H."/>
            <person name="Ahmad S."/>
            <person name="Lan S."/>
            <person name="Zhang J.S."/>
            <person name="Tsai W.C."/>
            <person name="Van de Peer Y."/>
            <person name="Liu Z.J."/>
        </authorList>
    </citation>
    <scope>NUCLEOTIDE SEQUENCE</scope>
    <source>
        <strain evidence="4">CP</strain>
    </source>
</reference>
<feature type="repeat" description="WD" evidence="3">
    <location>
        <begin position="516"/>
        <end position="550"/>
    </location>
</feature>
<reference evidence="4" key="2">
    <citation type="submission" date="2023-06" db="EMBL/GenBank/DDBJ databases">
        <authorList>
            <person name="Ma L."/>
            <person name="Liu K.-W."/>
            <person name="Li Z."/>
            <person name="Hsiao Y.-Y."/>
            <person name="Qi Y."/>
            <person name="Fu T."/>
            <person name="Tang G."/>
            <person name="Zhang D."/>
            <person name="Sun W.-H."/>
            <person name="Liu D.-K."/>
            <person name="Li Y."/>
            <person name="Chen G.-Z."/>
            <person name="Liu X.-D."/>
            <person name="Liao X.-Y."/>
            <person name="Jiang Y.-T."/>
            <person name="Yu X."/>
            <person name="Hao Y."/>
            <person name="Huang J."/>
            <person name="Zhao X.-W."/>
            <person name="Ke S."/>
            <person name="Chen Y.-Y."/>
            <person name="Wu W.-L."/>
            <person name="Hsu J.-L."/>
            <person name="Lin Y.-F."/>
            <person name="Huang M.-D."/>
            <person name="Li C.-Y."/>
            <person name="Huang L."/>
            <person name="Wang Z.-W."/>
            <person name="Zhao X."/>
            <person name="Zhong W.-Y."/>
            <person name="Peng D.-H."/>
            <person name="Ahmad S."/>
            <person name="Lan S."/>
            <person name="Zhang J.-S."/>
            <person name="Tsai W.-C."/>
            <person name="Van De Peer Y."/>
            <person name="Liu Z.-J."/>
        </authorList>
    </citation>
    <scope>NUCLEOTIDE SEQUENCE</scope>
    <source>
        <strain evidence="4">CP</strain>
        <tissue evidence="4">Leaves</tissue>
    </source>
</reference>
<dbReference type="EMBL" id="JAUJYO010000002">
    <property type="protein sequence ID" value="KAK1322674.1"/>
    <property type="molecule type" value="Genomic_DNA"/>
</dbReference>
<gene>
    <name evidence="4" type="ORF">QJS10_CPA02g00442</name>
</gene>
<keyword evidence="2" id="KW-0677">Repeat</keyword>
<protein>
    <submittedName>
        <fullName evidence="4">Uncharacterized protein</fullName>
    </submittedName>
</protein>
<dbReference type="InterPro" id="IPR020472">
    <property type="entry name" value="WD40_PAC1"/>
</dbReference>
<keyword evidence="5" id="KW-1185">Reference proteome</keyword>
<evidence type="ECO:0000313" key="5">
    <source>
        <dbReference type="Proteomes" id="UP001180020"/>
    </source>
</evidence>
<dbReference type="PROSITE" id="PS50082">
    <property type="entry name" value="WD_REPEATS_2"/>
    <property type="match status" value="4"/>
</dbReference>
<feature type="repeat" description="WD" evidence="3">
    <location>
        <begin position="334"/>
        <end position="374"/>
    </location>
</feature>
<dbReference type="AlphaFoldDB" id="A0AAV9FC51"/>
<dbReference type="PRINTS" id="PR00320">
    <property type="entry name" value="GPROTEINBRPT"/>
</dbReference>
<dbReference type="InterPro" id="IPR015943">
    <property type="entry name" value="WD40/YVTN_repeat-like_dom_sf"/>
</dbReference>
<dbReference type="InterPro" id="IPR040324">
    <property type="entry name" value="WDR44/Dgr2"/>
</dbReference>
<name>A0AAV9FC51_ACOCL</name>
<dbReference type="PANTHER" id="PTHR14221:SF31">
    <property type="entry name" value="TRANSDUCIN_WD40 REPEAT-LIKE SUPERFAMILY PROTEIN"/>
    <property type="match status" value="1"/>
</dbReference>
<proteinExistence type="predicted"/>
<dbReference type="PANTHER" id="PTHR14221">
    <property type="entry name" value="WD REPEAT DOMAIN 44"/>
    <property type="match status" value="1"/>
</dbReference>
<dbReference type="SUPFAM" id="SSF50978">
    <property type="entry name" value="WD40 repeat-like"/>
    <property type="match status" value="2"/>
</dbReference>
<dbReference type="InterPro" id="IPR036322">
    <property type="entry name" value="WD40_repeat_dom_sf"/>
</dbReference>
<dbReference type="InterPro" id="IPR001680">
    <property type="entry name" value="WD40_rpt"/>
</dbReference>
<feature type="repeat" description="WD" evidence="3">
    <location>
        <begin position="247"/>
        <end position="288"/>
    </location>
</feature>
<dbReference type="Gene3D" id="2.130.10.10">
    <property type="entry name" value="YVTN repeat-like/Quinoprotein amine dehydrogenase"/>
    <property type="match status" value="1"/>
</dbReference>
<evidence type="ECO:0000256" key="2">
    <source>
        <dbReference type="ARBA" id="ARBA00022737"/>
    </source>
</evidence>
<organism evidence="4 5">
    <name type="scientific">Acorus calamus</name>
    <name type="common">Sweet flag</name>
    <dbReference type="NCBI Taxonomy" id="4465"/>
    <lineage>
        <taxon>Eukaryota</taxon>
        <taxon>Viridiplantae</taxon>
        <taxon>Streptophyta</taxon>
        <taxon>Embryophyta</taxon>
        <taxon>Tracheophyta</taxon>
        <taxon>Spermatophyta</taxon>
        <taxon>Magnoliopsida</taxon>
        <taxon>Liliopsida</taxon>
        <taxon>Acoraceae</taxon>
        <taxon>Acorus</taxon>
    </lineage>
</organism>
<dbReference type="Pfam" id="PF00400">
    <property type="entry name" value="WD40"/>
    <property type="match status" value="4"/>
</dbReference>
<evidence type="ECO:0000256" key="3">
    <source>
        <dbReference type="PROSITE-ProRule" id="PRU00221"/>
    </source>
</evidence>
<comment type="caution">
    <text evidence="4">The sequence shown here is derived from an EMBL/GenBank/DDBJ whole genome shotgun (WGS) entry which is preliminary data.</text>
</comment>
<sequence length="682" mass="76968">MPSSDNGGEDLFFDSLDCVGSDFLGSQLSVDPVIEDSEPGLNESGHEIWTSEPKSVRERRERFLHGLGLSKQVSPDSGSEVVPKDESVELVELLTLQRIRDSGDAVLGSGSDDSFHCIRDLDSGKKFIIYDLGQDGFLNALKEVGSDKLFTMREFEMYLGLSSSVQWLMRREGASCREKGDSVKVVNKKTWKNWWRRFRVKNCVGGLCRCDENAVFHPQQHVTMRTRVHRYRKRCMELSSVFMGQEIQAHKGFICVMKFSPDGKYLATGGEDCVVRVWRVIEADPSRKCIPTEESSRYNGKAKDGNYVMQNAYFAPVVIPKKVFMIDDIPLHEFRGHCSDILDLSWSSSGLLLSSSKDSTARLWKVGREECLQVYHHNNYVTCIQFNPVDDKYFISGSIDGKVRVWGIPGKRVVDWVDVRDIVTAVCYRPDGKGFVVGTITGDCRFYNLSGHALQLDTQFCIQGKKRSSEKRITGFQFCPEDPKKVMITSADSKVRVYHNADVVHRYQGLRKSGNLTSASFTSDGRYIVSVGEDSRVYFWNHSASDNPSSKTAKSTRSCEHFLSEGASIAVPWSGINQTTPCLPVQPRHPKERPSLSQDLDFFFLGGVIWPEEKLSLLDVQVMDRSIEHTLHQKKPQNKCQQQYHRVHCVTSPSTAWSLVVVTASSDGVIRSFHNYGLPVRL</sequence>